<organism evidence="2 3">
    <name type="scientific">Vitrella brassicaformis (strain CCMP3155)</name>
    <dbReference type="NCBI Taxonomy" id="1169540"/>
    <lineage>
        <taxon>Eukaryota</taxon>
        <taxon>Sar</taxon>
        <taxon>Alveolata</taxon>
        <taxon>Colpodellida</taxon>
        <taxon>Vitrellaceae</taxon>
        <taxon>Vitrella</taxon>
    </lineage>
</organism>
<name>A0A0G4FXY3_VITBC</name>
<dbReference type="VEuPathDB" id="CryptoDB:Vbra_6011"/>
<reference evidence="2 3" key="1">
    <citation type="submission" date="2014-11" db="EMBL/GenBank/DDBJ databases">
        <authorList>
            <person name="Zhu J."/>
            <person name="Qi W."/>
            <person name="Song R."/>
        </authorList>
    </citation>
    <scope>NUCLEOTIDE SEQUENCE [LARGE SCALE GENOMIC DNA]</scope>
</reference>
<feature type="region of interest" description="Disordered" evidence="1">
    <location>
        <begin position="95"/>
        <end position="127"/>
    </location>
</feature>
<keyword evidence="3" id="KW-1185">Reference proteome</keyword>
<dbReference type="AlphaFoldDB" id="A0A0G4FXY3"/>
<protein>
    <submittedName>
        <fullName evidence="2">Uncharacterized protein</fullName>
    </submittedName>
</protein>
<gene>
    <name evidence="2" type="ORF">Vbra_6011</name>
</gene>
<dbReference type="EMBL" id="CDMY01000520">
    <property type="protein sequence ID" value="CEM20003.1"/>
    <property type="molecule type" value="Genomic_DNA"/>
</dbReference>
<sequence>MGLKGIKKQTAMDPTKTSNKKFAWMVFRKVLMSWAKSNTKYLGYVNNLYGHMVHWYRLRAGGHPDVLAALWLNGGAAQKAIKESTTQDLKVTRLSTPHNHHNNQQPQQQQAASTAGNSSGGSSAAKDRTIRYDTLSPLAATLTNERFPLFWRCSQAGREAAEGRRRRYSSLALTDCHGSSSYDPLLRRMYDVHHIVSSGSFSAVARYDGQPPGTILRQPENRSPFGYAAAAAAAAPVVDASRSLWMTACAASSATVGNSHLNGLVIVGDALRVGQMKVLEGFLVMDNIGNRSMANMGKLLASVAKWQQWTNKAMKSLVKQKDSLVRWSTLARGTAGAQNLWHAGDANSEIDVLSQLKKQMAELTDQDSLADFARSVLMLAEDQDGLPQWTEQLLQFAFTEVVIRMEGN</sequence>
<evidence type="ECO:0000313" key="2">
    <source>
        <dbReference type="EMBL" id="CEM20003.1"/>
    </source>
</evidence>
<evidence type="ECO:0000313" key="3">
    <source>
        <dbReference type="Proteomes" id="UP000041254"/>
    </source>
</evidence>
<dbReference type="InParanoid" id="A0A0G4FXY3"/>
<feature type="compositionally biased region" description="Low complexity" evidence="1">
    <location>
        <begin position="102"/>
        <end position="124"/>
    </location>
</feature>
<dbReference type="Proteomes" id="UP000041254">
    <property type="component" value="Unassembled WGS sequence"/>
</dbReference>
<proteinExistence type="predicted"/>
<evidence type="ECO:0000256" key="1">
    <source>
        <dbReference type="SAM" id="MobiDB-lite"/>
    </source>
</evidence>
<accession>A0A0G4FXY3</accession>